<reference evidence="5" key="3">
    <citation type="submission" date="2025-09" db="UniProtKB">
        <authorList>
            <consortium name="Ensembl"/>
        </authorList>
    </citation>
    <scope>IDENTIFICATION</scope>
</reference>
<keyword evidence="3" id="KW-0677">Repeat</keyword>
<keyword evidence="2 4" id="KW-0732">Signal</keyword>
<dbReference type="SMART" id="SM00364">
    <property type="entry name" value="LRR_BAC"/>
    <property type="match status" value="5"/>
</dbReference>
<dbReference type="Gene3D" id="3.80.10.10">
    <property type="entry name" value="Ribonuclease Inhibitor"/>
    <property type="match status" value="1"/>
</dbReference>
<sequence length="251" mass="27562">MLVPTLTLVTLLVLLPPAQSCPSEMNKVKDLLEVNCTGQALSTVPSDLPADTGILLLSDNRLESLSTAAFLNLTQLQDVDLANNGLVTLYTGDQLPSLKELTLSHNALVALPDLQGLPSLTHLAVAHNSLETLAPGAFRTVPQLQNLDLRGNKMQKLPQEAFAGLRALRELDLSDNFLKELPKELLQDLQKLETLWLSGNQLRTLPTGFFPKGHIFMYSCGSALYALFYKGKIYLPRKKPSSSFLYYSQTA</sequence>
<dbReference type="InterPro" id="IPR001611">
    <property type="entry name" value="Leu-rich_rpt"/>
</dbReference>
<dbReference type="AlphaFoldDB" id="A0A8C3V4K4"/>
<organism evidence="5 6">
    <name type="scientific">Catharus ustulatus</name>
    <name type="common">Russet-backed thrush</name>
    <name type="synonym">Hylocichla ustulatus</name>
    <dbReference type="NCBI Taxonomy" id="91951"/>
    <lineage>
        <taxon>Eukaryota</taxon>
        <taxon>Metazoa</taxon>
        <taxon>Chordata</taxon>
        <taxon>Craniata</taxon>
        <taxon>Vertebrata</taxon>
        <taxon>Euteleostomi</taxon>
        <taxon>Archelosauria</taxon>
        <taxon>Archosauria</taxon>
        <taxon>Dinosauria</taxon>
        <taxon>Saurischia</taxon>
        <taxon>Theropoda</taxon>
        <taxon>Coelurosauria</taxon>
        <taxon>Aves</taxon>
        <taxon>Neognathae</taxon>
        <taxon>Neoaves</taxon>
        <taxon>Telluraves</taxon>
        <taxon>Australaves</taxon>
        <taxon>Passeriformes</taxon>
        <taxon>Turdidae</taxon>
        <taxon>Catharus</taxon>
    </lineage>
</organism>
<dbReference type="InterPro" id="IPR032675">
    <property type="entry name" value="LRR_dom_sf"/>
</dbReference>
<reference evidence="5" key="2">
    <citation type="submission" date="2025-08" db="UniProtKB">
        <authorList>
            <consortium name="Ensembl"/>
        </authorList>
    </citation>
    <scope>IDENTIFICATION</scope>
</reference>
<dbReference type="SMART" id="SM00369">
    <property type="entry name" value="LRR_TYP"/>
    <property type="match status" value="7"/>
</dbReference>
<dbReference type="Pfam" id="PF13855">
    <property type="entry name" value="LRR_8"/>
    <property type="match status" value="2"/>
</dbReference>
<proteinExistence type="predicted"/>
<evidence type="ECO:0000256" key="2">
    <source>
        <dbReference type="ARBA" id="ARBA00022729"/>
    </source>
</evidence>
<dbReference type="SUPFAM" id="SSF52058">
    <property type="entry name" value="L domain-like"/>
    <property type="match status" value="1"/>
</dbReference>
<dbReference type="FunFam" id="3.80.10.10:FF:000732">
    <property type="entry name" value="GD11101"/>
    <property type="match status" value="1"/>
</dbReference>
<evidence type="ECO:0000256" key="1">
    <source>
        <dbReference type="ARBA" id="ARBA00022614"/>
    </source>
</evidence>
<keyword evidence="1" id="KW-0433">Leucine-rich repeat</keyword>
<keyword evidence="6" id="KW-1185">Reference proteome</keyword>
<feature type="chain" id="PRO_5034513452" evidence="4">
    <location>
        <begin position="21"/>
        <end position="251"/>
    </location>
</feature>
<evidence type="ECO:0000256" key="4">
    <source>
        <dbReference type="SAM" id="SignalP"/>
    </source>
</evidence>
<dbReference type="PROSITE" id="PS51450">
    <property type="entry name" value="LRR"/>
    <property type="match status" value="3"/>
</dbReference>
<dbReference type="InterPro" id="IPR003591">
    <property type="entry name" value="Leu-rich_rpt_typical-subtyp"/>
</dbReference>
<protein>
    <submittedName>
        <fullName evidence="5">Uncharacterized protein</fullName>
    </submittedName>
</protein>
<evidence type="ECO:0000313" key="6">
    <source>
        <dbReference type="Proteomes" id="UP000694563"/>
    </source>
</evidence>
<feature type="signal peptide" evidence="4">
    <location>
        <begin position="1"/>
        <end position="20"/>
    </location>
</feature>
<evidence type="ECO:0000256" key="3">
    <source>
        <dbReference type="ARBA" id="ARBA00022737"/>
    </source>
</evidence>
<dbReference type="PANTHER" id="PTHR24373:SF275">
    <property type="entry name" value="TIR DOMAIN-CONTAINING PROTEIN"/>
    <property type="match status" value="1"/>
</dbReference>
<dbReference type="Ensembl" id="ENSCUST00005021829.1">
    <property type="protein sequence ID" value="ENSCUSP00005021059.1"/>
    <property type="gene ID" value="ENSCUSG00005013416.1"/>
</dbReference>
<name>A0A8C3V4K4_CATUS</name>
<accession>A0A8C3V4K4</accession>
<dbReference type="InterPro" id="IPR050328">
    <property type="entry name" value="Dev_Immune_Receptor"/>
</dbReference>
<reference evidence="5" key="1">
    <citation type="submission" date="2020-10" db="EMBL/GenBank/DDBJ databases">
        <title>Catharus ustulatus (Swainson's thrush) genome, bCatUst1, primary haplotype v2.</title>
        <authorList>
            <person name="Delmore K."/>
            <person name="Vafadar M."/>
            <person name="Formenti G."/>
            <person name="Chow W."/>
            <person name="Pelan S."/>
            <person name="Howe K."/>
            <person name="Rhie A."/>
            <person name="Mountcastle J."/>
            <person name="Haase B."/>
            <person name="Fedrigo O."/>
            <person name="Jarvis E.D."/>
        </authorList>
    </citation>
    <scope>NUCLEOTIDE SEQUENCE [LARGE SCALE GENOMIC DNA]</scope>
</reference>
<evidence type="ECO:0000313" key="5">
    <source>
        <dbReference type="Ensembl" id="ENSCUSP00005021059.1"/>
    </source>
</evidence>
<dbReference type="Proteomes" id="UP000694563">
    <property type="component" value="Chromosome 29"/>
</dbReference>
<dbReference type="PANTHER" id="PTHR24373">
    <property type="entry name" value="SLIT RELATED LEUCINE-RICH REPEAT NEURONAL PROTEIN"/>
    <property type="match status" value="1"/>
</dbReference>